<sequence>MSESKPSEDASLRIQALSKPRSPSSLGISLEDAERERAWRLLRYRSPWNSEGTLVAGRNGVANSVEGLLLQELCLLSATKIT</sequence>
<feature type="compositionally biased region" description="Basic and acidic residues" evidence="1">
    <location>
        <begin position="1"/>
        <end position="11"/>
    </location>
</feature>
<protein>
    <submittedName>
        <fullName evidence="2">Predicted metalloendopeptidase</fullName>
    </submittedName>
</protein>
<accession>A0AAN4QCI1</accession>
<name>A0AAN4QCI1_PSESF</name>
<dbReference type="Proteomes" id="UP000248291">
    <property type="component" value="Unassembled WGS sequence"/>
</dbReference>
<dbReference type="AlphaFoldDB" id="A0AAN4QCI1"/>
<gene>
    <name evidence="2" type="ORF">KPSA3_07524</name>
</gene>
<evidence type="ECO:0000256" key="1">
    <source>
        <dbReference type="SAM" id="MobiDB-lite"/>
    </source>
</evidence>
<dbReference type="EMBL" id="BGKA01000294">
    <property type="protein sequence ID" value="GBH21477.1"/>
    <property type="molecule type" value="Genomic_DNA"/>
</dbReference>
<evidence type="ECO:0000313" key="3">
    <source>
        <dbReference type="Proteomes" id="UP000248291"/>
    </source>
</evidence>
<organism evidence="2 3">
    <name type="scientific">Pseudomonas syringae pv. actinidiae</name>
    <dbReference type="NCBI Taxonomy" id="103796"/>
    <lineage>
        <taxon>Bacteria</taxon>
        <taxon>Pseudomonadati</taxon>
        <taxon>Pseudomonadota</taxon>
        <taxon>Gammaproteobacteria</taxon>
        <taxon>Pseudomonadales</taxon>
        <taxon>Pseudomonadaceae</taxon>
        <taxon>Pseudomonas</taxon>
        <taxon>Pseudomonas syringae</taxon>
    </lineage>
</organism>
<evidence type="ECO:0000313" key="2">
    <source>
        <dbReference type="EMBL" id="GBH21477.1"/>
    </source>
</evidence>
<comment type="caution">
    <text evidence="2">The sequence shown here is derived from an EMBL/GenBank/DDBJ whole genome shotgun (WGS) entry which is preliminary data.</text>
</comment>
<feature type="region of interest" description="Disordered" evidence="1">
    <location>
        <begin position="1"/>
        <end position="28"/>
    </location>
</feature>
<proteinExistence type="predicted"/>
<reference evidence="2 3" key="1">
    <citation type="submission" date="2018-04" db="EMBL/GenBank/DDBJ databases">
        <title>Draft genome sequence of Pseudomonas syringae pv. actinidiae biovar 3 strains isolated from kiwifruit in Kagawa prefecture.</title>
        <authorList>
            <person name="Tabuchi M."/>
            <person name="Saito M."/>
            <person name="Fujiwara S."/>
            <person name="Sasa N."/>
            <person name="Akimitsu K."/>
            <person name="Gomi K."/>
            <person name="Konishi-Sugita S."/>
            <person name="Hamano K."/>
            <person name="Kataoka I."/>
        </authorList>
    </citation>
    <scope>NUCLEOTIDE SEQUENCE [LARGE SCALE GENOMIC DNA]</scope>
    <source>
        <strain evidence="2 3">MAFF212211</strain>
    </source>
</reference>